<gene>
    <name evidence="1" type="ORF">Tco_1071057</name>
</gene>
<keyword evidence="2" id="KW-1185">Reference proteome</keyword>
<reference evidence="1" key="2">
    <citation type="submission" date="2022-01" db="EMBL/GenBank/DDBJ databases">
        <authorList>
            <person name="Yamashiro T."/>
            <person name="Shiraishi A."/>
            <person name="Satake H."/>
            <person name="Nakayama K."/>
        </authorList>
    </citation>
    <scope>NUCLEOTIDE SEQUENCE</scope>
</reference>
<reference evidence="1" key="1">
    <citation type="journal article" date="2022" name="Int. J. Mol. Sci.">
        <title>Draft Genome of Tanacetum Coccineum: Genomic Comparison of Closely Related Tanacetum-Family Plants.</title>
        <authorList>
            <person name="Yamashiro T."/>
            <person name="Shiraishi A."/>
            <person name="Nakayama K."/>
            <person name="Satake H."/>
        </authorList>
    </citation>
    <scope>NUCLEOTIDE SEQUENCE</scope>
</reference>
<organism evidence="1 2">
    <name type="scientific">Tanacetum coccineum</name>
    <dbReference type="NCBI Taxonomy" id="301880"/>
    <lineage>
        <taxon>Eukaryota</taxon>
        <taxon>Viridiplantae</taxon>
        <taxon>Streptophyta</taxon>
        <taxon>Embryophyta</taxon>
        <taxon>Tracheophyta</taxon>
        <taxon>Spermatophyta</taxon>
        <taxon>Magnoliopsida</taxon>
        <taxon>eudicotyledons</taxon>
        <taxon>Gunneridae</taxon>
        <taxon>Pentapetalae</taxon>
        <taxon>asterids</taxon>
        <taxon>campanulids</taxon>
        <taxon>Asterales</taxon>
        <taxon>Asteraceae</taxon>
        <taxon>Asteroideae</taxon>
        <taxon>Anthemideae</taxon>
        <taxon>Anthemidinae</taxon>
        <taxon>Tanacetum</taxon>
    </lineage>
</organism>
<name>A0ABQ5HPZ1_9ASTR</name>
<dbReference type="Proteomes" id="UP001151760">
    <property type="component" value="Unassembled WGS sequence"/>
</dbReference>
<proteinExistence type="predicted"/>
<evidence type="ECO:0000313" key="2">
    <source>
        <dbReference type="Proteomes" id="UP001151760"/>
    </source>
</evidence>
<dbReference type="EMBL" id="BQNB010019814">
    <property type="protein sequence ID" value="GJT89340.1"/>
    <property type="molecule type" value="Genomic_DNA"/>
</dbReference>
<protein>
    <submittedName>
        <fullName evidence="1">Uncharacterized protein</fullName>
    </submittedName>
</protein>
<evidence type="ECO:0000313" key="1">
    <source>
        <dbReference type="EMBL" id="GJT89340.1"/>
    </source>
</evidence>
<accession>A0ABQ5HPZ1</accession>
<comment type="caution">
    <text evidence="1">The sequence shown here is derived from an EMBL/GenBank/DDBJ whole genome shotgun (WGS) entry which is preliminary data.</text>
</comment>
<sequence>MNVCDLEEEKRERSLDNNSYVSDQDMCFRKKGRREKTRSDRIFGKRKSDFEMGGPVFIGDKKVAVAGGAILLDIEAWKIRDGCSIITTVDVAESLAPYNIYIMRLIIVLWVCIPETWNKFNFYGTRLKTGVLNMVNSSKSGSSHVSPMSKIQPFKAKVPYVSSRRSQNVDKGGNITVSNSYAALDDESEEEVENVFDESANLLNSTKTGANLSTYTIVDG</sequence>